<evidence type="ECO:0000259" key="7">
    <source>
        <dbReference type="SMART" id="SM00479"/>
    </source>
</evidence>
<evidence type="ECO:0000256" key="6">
    <source>
        <dbReference type="ARBA" id="ARBA00023242"/>
    </source>
</evidence>
<dbReference type="FunFam" id="3.30.420.10:FF:000019">
    <property type="entry name" value="RNA exonuclease NEF-sp"/>
    <property type="match status" value="1"/>
</dbReference>
<dbReference type="GO" id="GO:0005634">
    <property type="term" value="C:nucleus"/>
    <property type="evidence" value="ECO:0007669"/>
    <property type="project" value="UniProtKB-SubCell"/>
</dbReference>
<dbReference type="InterPro" id="IPR013520">
    <property type="entry name" value="Ribonucl_H"/>
</dbReference>
<dbReference type="CDD" id="cd06145">
    <property type="entry name" value="REX1_like"/>
    <property type="match status" value="1"/>
</dbReference>
<evidence type="ECO:0000313" key="8">
    <source>
        <dbReference type="Proteomes" id="UP000887566"/>
    </source>
</evidence>
<dbReference type="InterPro" id="IPR036397">
    <property type="entry name" value="RNaseH_sf"/>
</dbReference>
<dbReference type="InterPro" id="IPR034922">
    <property type="entry name" value="REX1-like_exo"/>
</dbReference>
<dbReference type="PANTHER" id="PTHR12801:SF82">
    <property type="entry name" value="RNA EXONUCLEASE 5"/>
    <property type="match status" value="1"/>
</dbReference>
<keyword evidence="8" id="KW-1185">Reference proteome</keyword>
<evidence type="ECO:0000256" key="2">
    <source>
        <dbReference type="ARBA" id="ARBA00006357"/>
    </source>
</evidence>
<dbReference type="InterPro" id="IPR012337">
    <property type="entry name" value="RNaseH-like_sf"/>
</dbReference>
<dbReference type="PANTHER" id="PTHR12801">
    <property type="entry name" value="RNA EXONUCLEASE REXO1 / RECO3 FAMILY MEMBER-RELATED"/>
    <property type="match status" value="1"/>
</dbReference>
<dbReference type="SMART" id="SM00479">
    <property type="entry name" value="EXOIII"/>
    <property type="match status" value="1"/>
</dbReference>
<organism evidence="8 9">
    <name type="scientific">Plectus sambesii</name>
    <dbReference type="NCBI Taxonomy" id="2011161"/>
    <lineage>
        <taxon>Eukaryota</taxon>
        <taxon>Metazoa</taxon>
        <taxon>Ecdysozoa</taxon>
        <taxon>Nematoda</taxon>
        <taxon>Chromadorea</taxon>
        <taxon>Plectida</taxon>
        <taxon>Plectina</taxon>
        <taxon>Plectoidea</taxon>
        <taxon>Plectidae</taxon>
        <taxon>Plectus</taxon>
    </lineage>
</organism>
<evidence type="ECO:0000256" key="3">
    <source>
        <dbReference type="ARBA" id="ARBA00022722"/>
    </source>
</evidence>
<protein>
    <submittedName>
        <fullName evidence="9">Exonuclease domain-containing protein</fullName>
    </submittedName>
</protein>
<dbReference type="Proteomes" id="UP000887566">
    <property type="component" value="Unplaced"/>
</dbReference>
<evidence type="ECO:0000313" key="9">
    <source>
        <dbReference type="WBParaSite" id="PSAMB.scaffold3050size19887.g20156.t1"/>
    </source>
</evidence>
<sequence length="446" mass="49412">MHADIIREKLQANGDPLQAVETDDSTKLALLLTTKELIDGQYPFPFDSSDADEKIVPTRERYAPVTKDSPVFAIDCEMCQTANDRSELTRISMVNEFGDVLLDCLVKPHRPITNYLTKFSGITKEMLDGVTTRLEDVQKAIQKILPPDAILLGHSLEFDLRALKMSHPYIIDLSFAYNISGTRNLKSSLQTLASVFLGQSIQDSSKGHCSVEDALATMRLLQCKLKEGFSFGNVLLDWKYDDFAKEKGLSRSGKRVRNDVIESSPSAAKKAKMDEIAFASSSCTVCSVVVKRDCRNLECLCRDVVYGGCLKCVVAKEVVHLEDGLDWSAALRSDMDGGRTKPIGQVLSRNRKRMVVAIDDSRRWVKSSSDVTVIDTGSLPGNDIKVDAFRSRLLEHDLCLFEMDESDCAVADSLVAKMINSCAKFSLIIVVFSSGEKSICYVKTKS</sequence>
<reference evidence="9" key="1">
    <citation type="submission" date="2022-11" db="UniProtKB">
        <authorList>
            <consortium name="WormBaseParasite"/>
        </authorList>
    </citation>
    <scope>IDENTIFICATION</scope>
</reference>
<dbReference type="GO" id="GO:0003676">
    <property type="term" value="F:nucleic acid binding"/>
    <property type="evidence" value="ECO:0007669"/>
    <property type="project" value="InterPro"/>
</dbReference>
<keyword evidence="6" id="KW-0539">Nucleus</keyword>
<keyword evidence="4" id="KW-0378">Hydrolase</keyword>
<comment type="subcellular location">
    <subcellularLocation>
        <location evidence="1">Nucleus</location>
    </subcellularLocation>
</comment>
<feature type="domain" description="Exonuclease" evidence="7">
    <location>
        <begin position="70"/>
        <end position="230"/>
    </location>
</feature>
<dbReference type="Gene3D" id="3.30.420.10">
    <property type="entry name" value="Ribonuclease H-like superfamily/Ribonuclease H"/>
    <property type="match status" value="1"/>
</dbReference>
<proteinExistence type="inferred from homology"/>
<dbReference type="WBParaSite" id="PSAMB.scaffold3050size19887.g20156.t1">
    <property type="protein sequence ID" value="PSAMB.scaffold3050size19887.g20156.t1"/>
    <property type="gene ID" value="PSAMB.scaffold3050size19887.g20156"/>
</dbReference>
<name>A0A914W4T4_9BILA</name>
<evidence type="ECO:0000256" key="1">
    <source>
        <dbReference type="ARBA" id="ARBA00004123"/>
    </source>
</evidence>
<comment type="similarity">
    <text evidence="2">Belongs to the REXO1/REXO3 family.</text>
</comment>
<dbReference type="AlphaFoldDB" id="A0A914W4T4"/>
<accession>A0A914W4T4</accession>
<dbReference type="SUPFAM" id="SSF53098">
    <property type="entry name" value="Ribonuclease H-like"/>
    <property type="match status" value="1"/>
</dbReference>
<dbReference type="Pfam" id="PF00929">
    <property type="entry name" value="RNase_T"/>
    <property type="match status" value="1"/>
</dbReference>
<dbReference type="InterPro" id="IPR047021">
    <property type="entry name" value="REXO1/3/4-like"/>
</dbReference>
<evidence type="ECO:0000256" key="5">
    <source>
        <dbReference type="ARBA" id="ARBA00022839"/>
    </source>
</evidence>
<evidence type="ECO:0000256" key="4">
    <source>
        <dbReference type="ARBA" id="ARBA00022801"/>
    </source>
</evidence>
<keyword evidence="5" id="KW-0269">Exonuclease</keyword>
<dbReference type="GO" id="GO:0004527">
    <property type="term" value="F:exonuclease activity"/>
    <property type="evidence" value="ECO:0007669"/>
    <property type="project" value="UniProtKB-KW"/>
</dbReference>
<keyword evidence="3" id="KW-0540">Nuclease</keyword>